<reference evidence="1 2" key="1">
    <citation type="submission" date="2017-04" db="EMBL/GenBank/DDBJ databases">
        <authorList>
            <person name="Afonso C.L."/>
            <person name="Miller P.J."/>
            <person name="Scott M.A."/>
            <person name="Spackman E."/>
            <person name="Goraichik I."/>
            <person name="Dimitrov K.M."/>
            <person name="Suarez D.L."/>
            <person name="Swayne D.E."/>
        </authorList>
    </citation>
    <scope>NUCLEOTIDE SEQUENCE [LARGE SCALE GENOMIC DNA]</scope>
    <source>
        <strain evidence="1 2">DSM 12816</strain>
    </source>
</reference>
<organism evidence="1 2">
    <name type="scientific">Papillibacter cinnamivorans DSM 12816</name>
    <dbReference type="NCBI Taxonomy" id="1122930"/>
    <lineage>
        <taxon>Bacteria</taxon>
        <taxon>Bacillati</taxon>
        <taxon>Bacillota</taxon>
        <taxon>Clostridia</taxon>
        <taxon>Eubacteriales</taxon>
        <taxon>Oscillospiraceae</taxon>
        <taxon>Papillibacter</taxon>
    </lineage>
</organism>
<evidence type="ECO:0000313" key="1">
    <source>
        <dbReference type="EMBL" id="SMC35973.1"/>
    </source>
</evidence>
<dbReference type="EMBL" id="FWXW01000001">
    <property type="protein sequence ID" value="SMC35973.1"/>
    <property type="molecule type" value="Genomic_DNA"/>
</dbReference>
<evidence type="ECO:0000313" key="2">
    <source>
        <dbReference type="Proteomes" id="UP000192790"/>
    </source>
</evidence>
<dbReference type="OrthoDB" id="1334511at2"/>
<gene>
    <name evidence="1" type="ORF">SAMN02745168_0449</name>
</gene>
<protein>
    <submittedName>
        <fullName evidence="1">Uncharacterized protein</fullName>
    </submittedName>
</protein>
<name>A0A1W1YIK3_9FIRM</name>
<dbReference type="RefSeq" id="WP_084233094.1">
    <property type="nucleotide sequence ID" value="NZ_FWXW01000001.1"/>
</dbReference>
<dbReference type="Proteomes" id="UP000192790">
    <property type="component" value="Unassembled WGS sequence"/>
</dbReference>
<accession>A0A1W1YIK3</accession>
<dbReference type="AlphaFoldDB" id="A0A1W1YIK3"/>
<proteinExistence type="predicted"/>
<keyword evidence="2" id="KW-1185">Reference proteome</keyword>
<sequence length="207" mass="23843">MEQMCEEAIIKFLKENSEPLPNQSYGIGYRAAIYLVDGTYLPCIIFRNSKIIVEHAIRRFKDEQTGKSIFKDAKHGYYDTVKTFVTKGNCVNAYDIAKVEKSKYAFPISTLYKIHGEALMSWTGFVAKMKDGKSFTFGTTFLTEFFDMPKGYSVDDIVEIINHSYISKTGEVKSYYADSFNPLGENPVDDNDIYRERPYFECYLDNL</sequence>